<reference evidence="1" key="1">
    <citation type="submission" date="2014-07" db="EMBL/GenBank/DDBJ databases">
        <title>Identification of a novel salt tolerance gene in wild soybean by whole-genome sequencing.</title>
        <authorList>
            <person name="Lam H.-M."/>
            <person name="Qi X."/>
            <person name="Li M.-W."/>
            <person name="Liu X."/>
            <person name="Xie M."/>
            <person name="Ni M."/>
            <person name="Xu X."/>
        </authorList>
    </citation>
    <scope>NUCLEOTIDE SEQUENCE [LARGE SCALE GENOMIC DNA]</scope>
    <source>
        <tissue evidence="1">Root</tissue>
    </source>
</reference>
<accession>A0A0B2PL23</accession>
<proteinExistence type="predicted"/>
<sequence length="64" mass="6909">MLLKGSLSKADWLSEAYLLSEKVSSLSKYKTLENVKSESSTLSAQPAHPVRMLSLLALSASKLA</sequence>
<dbReference type="EMBL" id="KN666121">
    <property type="protein sequence ID" value="KHN08313.1"/>
    <property type="molecule type" value="Genomic_DNA"/>
</dbReference>
<dbReference type="Proteomes" id="UP000053555">
    <property type="component" value="Unassembled WGS sequence"/>
</dbReference>
<name>A0A0B2PL23_GLYSO</name>
<organism evidence="1">
    <name type="scientific">Glycine soja</name>
    <name type="common">Wild soybean</name>
    <dbReference type="NCBI Taxonomy" id="3848"/>
    <lineage>
        <taxon>Eukaryota</taxon>
        <taxon>Viridiplantae</taxon>
        <taxon>Streptophyta</taxon>
        <taxon>Embryophyta</taxon>
        <taxon>Tracheophyta</taxon>
        <taxon>Spermatophyta</taxon>
        <taxon>Magnoliopsida</taxon>
        <taxon>eudicotyledons</taxon>
        <taxon>Gunneridae</taxon>
        <taxon>Pentapetalae</taxon>
        <taxon>rosids</taxon>
        <taxon>fabids</taxon>
        <taxon>Fabales</taxon>
        <taxon>Fabaceae</taxon>
        <taxon>Papilionoideae</taxon>
        <taxon>50 kb inversion clade</taxon>
        <taxon>NPAAA clade</taxon>
        <taxon>indigoferoid/millettioid clade</taxon>
        <taxon>Phaseoleae</taxon>
        <taxon>Glycine</taxon>
        <taxon>Glycine subgen. Soja</taxon>
    </lineage>
</organism>
<dbReference type="AlphaFoldDB" id="A0A0B2PL23"/>
<protein>
    <submittedName>
        <fullName evidence="1">Uncharacterized protein</fullName>
    </submittedName>
</protein>
<gene>
    <name evidence="1" type="ORF">glysoja_034121</name>
</gene>
<evidence type="ECO:0000313" key="1">
    <source>
        <dbReference type="EMBL" id="KHN08313.1"/>
    </source>
</evidence>